<dbReference type="RefSeq" id="WP_282012495.1">
    <property type="nucleotide sequence ID" value="NZ_OX336137.1"/>
</dbReference>
<accession>A0ABN8W460</accession>
<dbReference type="InterPro" id="IPR053277">
    <property type="entry name" value="Endomembrane_traffic_mod"/>
</dbReference>
<reference evidence="1 2" key="1">
    <citation type="submission" date="2022-09" db="EMBL/GenBank/DDBJ databases">
        <authorList>
            <person name="Kop L."/>
        </authorList>
    </citation>
    <scope>NUCLEOTIDE SEQUENCE [LARGE SCALE GENOMIC DNA]</scope>
    <source>
        <strain evidence="1 2">347</strain>
    </source>
</reference>
<keyword evidence="2" id="KW-1185">Reference proteome</keyword>
<proteinExistence type="predicted"/>
<sequence length="956" mass="105652">MNLYQAIKEFVTLLKAEDGAVSGGTLLIGEGCSLRSGMPVGEARVALIREKFPEAYEQAPAKDVAACTAQLTPHQKMELRELLLEQSTINWAYICIALMMREGYIRRVLTTSTHPLLERACSLVNVFPAVYDCSAATGLDPAKVAGTAIFHLNGQMPGGVPGDLAPVYNAANQFGPWFVVGYDDQDSDPVFQQLTQIEQFKNGLLWVLPKSISPSRSVHEKILTKGKEVEYTNAKDADAFLILMMQELKVEVPDLLAYPFSHLGEVLRKIAYFPAPGMVEEMHVVDIALQQIKLAIKDYEGGEWGDLVEGELDMDVLNEPELLSALQAAQAGLMNGDSQKIIAQRAQYDKTPNPQLGDLLIWAYLREGDDAYYQGQSAEDNAAMWDRAREYYEAALNLQPDGSEIVFKLGKLLAQQGAQAPGEASKSLLAQASDKFKQTLALNPDFLPAKMQLGHALVELAAQSVNSEADGLFSEAIDHYQALLELEPENVEAAFGCGMALYAQARKKKGGEALRLYGQAAEKLQIGLKYQPNRIDALLPMGHSLLVFSRSKKGEEADRMLSLACDKFQYACQVKPEMPEAHFGWADALFERASARTDAKANDLFELALDQYKTTVRLKPDLPRVHFRWGLALFHVAQRKDGNDAAKLYMSAAEKFQTAVKLYPGNVDAFLRLGRVHLELVRGRKPAEADKLFARAIEYFESALKLQPENPDVLAQVATVCLSKARIKDASEAEGWLQRAIEKCQAGLELKPMHFQSNLVWGEALLEMGLSRVDPDILLFEEAEEKLEAALEQQPNHPDALVSLAHCLLNKVRGMTAEKAEPLLETGLNHVQTALEESETSAPARNVMAAILMEQARNKRGINAHPLLAEAKGHLQQAEDLQPGSATYNMARLMAQLNNESGCREWLQKCKANGVLPLPAMLMKDHLLETFRESKWFKKIAGIGSEPKEEKAETPS</sequence>
<gene>
    <name evidence="1" type="ORF">NSPWAT_2823</name>
</gene>
<dbReference type="Pfam" id="PF06552">
    <property type="entry name" value="TOM20_plant"/>
    <property type="match status" value="1"/>
</dbReference>
<dbReference type="PANTHER" id="PTHR45005">
    <property type="match status" value="1"/>
</dbReference>
<organism evidence="1 2">
    <name type="scientific">Nitrospina watsonii</name>
    <dbReference type="NCBI Taxonomy" id="1323948"/>
    <lineage>
        <taxon>Bacteria</taxon>
        <taxon>Pseudomonadati</taxon>
        <taxon>Nitrospinota/Tectimicrobiota group</taxon>
        <taxon>Nitrospinota</taxon>
        <taxon>Nitrospinia</taxon>
        <taxon>Nitrospinales</taxon>
        <taxon>Nitrospinaceae</taxon>
        <taxon>Nitrospina</taxon>
    </lineage>
</organism>
<protein>
    <recommendedName>
        <fullName evidence="3">Tetratricopeptide repeat protein</fullName>
    </recommendedName>
</protein>
<dbReference type="Pfam" id="PF13432">
    <property type="entry name" value="TPR_16"/>
    <property type="match status" value="2"/>
</dbReference>
<dbReference type="InterPro" id="IPR011990">
    <property type="entry name" value="TPR-like_helical_dom_sf"/>
</dbReference>
<evidence type="ECO:0000313" key="2">
    <source>
        <dbReference type="Proteomes" id="UP001157733"/>
    </source>
</evidence>
<dbReference type="PANTHER" id="PTHR45005:SF2">
    <property type="entry name" value="PROTEIN HLB1"/>
    <property type="match status" value="1"/>
</dbReference>
<evidence type="ECO:0000313" key="1">
    <source>
        <dbReference type="EMBL" id="CAI2719679.1"/>
    </source>
</evidence>
<evidence type="ECO:0008006" key="3">
    <source>
        <dbReference type="Google" id="ProtNLM"/>
    </source>
</evidence>
<dbReference type="Gene3D" id="1.25.40.10">
    <property type="entry name" value="Tetratricopeptide repeat domain"/>
    <property type="match status" value="4"/>
</dbReference>
<dbReference type="EMBL" id="OX336137">
    <property type="protein sequence ID" value="CAI2719679.1"/>
    <property type="molecule type" value="Genomic_DNA"/>
</dbReference>
<dbReference type="Proteomes" id="UP001157733">
    <property type="component" value="Chromosome"/>
</dbReference>
<dbReference type="SUPFAM" id="SSF48452">
    <property type="entry name" value="TPR-like"/>
    <property type="match status" value="3"/>
</dbReference>
<name>A0ABN8W460_9BACT</name>